<name>A0A8E2AQQ1_9APHY</name>
<dbReference type="EMBL" id="KV722447">
    <property type="protein sequence ID" value="OCH88628.1"/>
    <property type="molecule type" value="Genomic_DNA"/>
</dbReference>
<organism evidence="3 4">
    <name type="scientific">Obba rivulosa</name>
    <dbReference type="NCBI Taxonomy" id="1052685"/>
    <lineage>
        <taxon>Eukaryota</taxon>
        <taxon>Fungi</taxon>
        <taxon>Dikarya</taxon>
        <taxon>Basidiomycota</taxon>
        <taxon>Agaricomycotina</taxon>
        <taxon>Agaricomycetes</taxon>
        <taxon>Polyporales</taxon>
        <taxon>Gelatoporiaceae</taxon>
        <taxon>Obba</taxon>
    </lineage>
</organism>
<protein>
    <recommendedName>
        <fullName evidence="2">Zn(2)-C6 fungal-type domain-containing protein</fullName>
    </recommendedName>
</protein>
<dbReference type="CDD" id="cd00067">
    <property type="entry name" value="GAL4"/>
    <property type="match status" value="1"/>
</dbReference>
<gene>
    <name evidence="3" type="ORF">OBBRIDRAFT_69998</name>
</gene>
<dbReference type="GO" id="GO:0008270">
    <property type="term" value="F:zinc ion binding"/>
    <property type="evidence" value="ECO:0007669"/>
    <property type="project" value="InterPro"/>
</dbReference>
<dbReference type="Gene3D" id="4.10.240.10">
    <property type="entry name" value="Zn(2)-C6 fungal-type DNA-binding domain"/>
    <property type="match status" value="1"/>
</dbReference>
<evidence type="ECO:0000256" key="1">
    <source>
        <dbReference type="SAM" id="MobiDB-lite"/>
    </source>
</evidence>
<dbReference type="OrthoDB" id="10638698at2759"/>
<accession>A0A8E2AQQ1</accession>
<dbReference type="Proteomes" id="UP000250043">
    <property type="component" value="Unassembled WGS sequence"/>
</dbReference>
<evidence type="ECO:0000313" key="3">
    <source>
        <dbReference type="EMBL" id="OCH88628.1"/>
    </source>
</evidence>
<dbReference type="PROSITE" id="PS00463">
    <property type="entry name" value="ZN2_CY6_FUNGAL_1"/>
    <property type="match status" value="1"/>
</dbReference>
<evidence type="ECO:0000313" key="4">
    <source>
        <dbReference type="Proteomes" id="UP000250043"/>
    </source>
</evidence>
<dbReference type="SUPFAM" id="SSF57701">
    <property type="entry name" value="Zn2/Cys6 DNA-binding domain"/>
    <property type="match status" value="1"/>
</dbReference>
<keyword evidence="4" id="KW-1185">Reference proteome</keyword>
<feature type="compositionally biased region" description="Polar residues" evidence="1">
    <location>
        <begin position="1"/>
        <end position="23"/>
    </location>
</feature>
<dbReference type="InterPro" id="IPR036864">
    <property type="entry name" value="Zn2-C6_fun-type_DNA-bd_sf"/>
</dbReference>
<evidence type="ECO:0000259" key="2">
    <source>
        <dbReference type="PROSITE" id="PS50048"/>
    </source>
</evidence>
<proteinExistence type="predicted"/>
<dbReference type="GO" id="GO:0000981">
    <property type="term" value="F:DNA-binding transcription factor activity, RNA polymerase II-specific"/>
    <property type="evidence" value="ECO:0007669"/>
    <property type="project" value="InterPro"/>
</dbReference>
<dbReference type="InterPro" id="IPR001138">
    <property type="entry name" value="Zn2Cys6_DnaBD"/>
</dbReference>
<feature type="domain" description="Zn(2)-C6 fungal-type" evidence="2">
    <location>
        <begin position="143"/>
        <end position="172"/>
    </location>
</feature>
<sequence length="243" mass="26949">MEPTSGHGQTNWNSTNQEQSTTPFLEPTEGMPEMVAAPLHDMGQPILAPPLNEAVQTVPSLLLREEVQLIATKKVKVEYEGFVIGQVSVTKAVKFLEWTGHMDPYLRIQPGDGPWIEMLALWLSCVLHYLHNPDMVAALFARSCDSCRARKGRCERKRDGKCLACQGKGLICLSEKPMKKRGRPSKQELAAREAAKQRTSEVEEQISWGSAAVADPMAWSGLLYTLDGSTYPYQSGPATFQPF</sequence>
<dbReference type="AlphaFoldDB" id="A0A8E2AQQ1"/>
<reference evidence="3 4" key="1">
    <citation type="submission" date="2016-07" db="EMBL/GenBank/DDBJ databases">
        <title>Draft genome of the white-rot fungus Obba rivulosa 3A-2.</title>
        <authorList>
            <consortium name="DOE Joint Genome Institute"/>
            <person name="Miettinen O."/>
            <person name="Riley R."/>
            <person name="Acob R."/>
            <person name="Barry K."/>
            <person name="Cullen D."/>
            <person name="De Vries R."/>
            <person name="Hainaut M."/>
            <person name="Hatakka A."/>
            <person name="Henrissat B."/>
            <person name="Hilden K."/>
            <person name="Kuo R."/>
            <person name="Labutti K."/>
            <person name="Lipzen A."/>
            <person name="Makela M.R."/>
            <person name="Sandor L."/>
            <person name="Spatafora J.W."/>
            <person name="Grigoriev I.V."/>
            <person name="Hibbett D.S."/>
        </authorList>
    </citation>
    <scope>NUCLEOTIDE SEQUENCE [LARGE SCALE GENOMIC DNA]</scope>
    <source>
        <strain evidence="3 4">3A-2</strain>
    </source>
</reference>
<dbReference type="PROSITE" id="PS50048">
    <property type="entry name" value="ZN2_CY6_FUNGAL_2"/>
    <property type="match status" value="1"/>
</dbReference>
<feature type="region of interest" description="Disordered" evidence="1">
    <location>
        <begin position="1"/>
        <end position="29"/>
    </location>
</feature>